<accession>A0A2R6WN08</accession>
<evidence type="ECO:0000313" key="3">
    <source>
        <dbReference type="Proteomes" id="UP000244005"/>
    </source>
</evidence>
<dbReference type="Gramene" id="Mp2g23290.1">
    <property type="protein sequence ID" value="Mp2g23290.1.cds1"/>
    <property type="gene ID" value="Mp2g23290"/>
</dbReference>
<dbReference type="Proteomes" id="UP000244005">
    <property type="component" value="Unassembled WGS sequence"/>
</dbReference>
<dbReference type="AlphaFoldDB" id="A0A2R6WN08"/>
<name>A0A2R6WN08_MARPO</name>
<feature type="compositionally biased region" description="Basic and acidic residues" evidence="1">
    <location>
        <begin position="67"/>
        <end position="80"/>
    </location>
</feature>
<evidence type="ECO:0000313" key="2">
    <source>
        <dbReference type="EMBL" id="PTQ35237.1"/>
    </source>
</evidence>
<evidence type="ECO:0000256" key="1">
    <source>
        <dbReference type="SAM" id="MobiDB-lite"/>
    </source>
</evidence>
<proteinExistence type="predicted"/>
<reference evidence="3" key="1">
    <citation type="journal article" date="2017" name="Cell">
        <title>Insights into land plant evolution garnered from the Marchantia polymorpha genome.</title>
        <authorList>
            <person name="Bowman J.L."/>
            <person name="Kohchi T."/>
            <person name="Yamato K.T."/>
            <person name="Jenkins J."/>
            <person name="Shu S."/>
            <person name="Ishizaki K."/>
            <person name="Yamaoka S."/>
            <person name="Nishihama R."/>
            <person name="Nakamura Y."/>
            <person name="Berger F."/>
            <person name="Adam C."/>
            <person name="Aki S.S."/>
            <person name="Althoff F."/>
            <person name="Araki T."/>
            <person name="Arteaga-Vazquez M.A."/>
            <person name="Balasubrmanian S."/>
            <person name="Barry K."/>
            <person name="Bauer D."/>
            <person name="Boehm C.R."/>
            <person name="Briginshaw L."/>
            <person name="Caballero-Perez J."/>
            <person name="Catarino B."/>
            <person name="Chen F."/>
            <person name="Chiyoda S."/>
            <person name="Chovatia M."/>
            <person name="Davies K.M."/>
            <person name="Delmans M."/>
            <person name="Demura T."/>
            <person name="Dierschke T."/>
            <person name="Dolan L."/>
            <person name="Dorantes-Acosta A.E."/>
            <person name="Eklund D.M."/>
            <person name="Florent S.N."/>
            <person name="Flores-Sandoval E."/>
            <person name="Fujiyama A."/>
            <person name="Fukuzawa H."/>
            <person name="Galik B."/>
            <person name="Grimanelli D."/>
            <person name="Grimwood J."/>
            <person name="Grossniklaus U."/>
            <person name="Hamada T."/>
            <person name="Haseloff J."/>
            <person name="Hetherington A.J."/>
            <person name="Higo A."/>
            <person name="Hirakawa Y."/>
            <person name="Hundley H.N."/>
            <person name="Ikeda Y."/>
            <person name="Inoue K."/>
            <person name="Inoue S.I."/>
            <person name="Ishida S."/>
            <person name="Jia Q."/>
            <person name="Kakita M."/>
            <person name="Kanazawa T."/>
            <person name="Kawai Y."/>
            <person name="Kawashima T."/>
            <person name="Kennedy M."/>
            <person name="Kinose K."/>
            <person name="Kinoshita T."/>
            <person name="Kohara Y."/>
            <person name="Koide E."/>
            <person name="Komatsu K."/>
            <person name="Kopischke S."/>
            <person name="Kubo M."/>
            <person name="Kyozuka J."/>
            <person name="Lagercrantz U."/>
            <person name="Lin S.S."/>
            <person name="Lindquist E."/>
            <person name="Lipzen A.M."/>
            <person name="Lu C.W."/>
            <person name="De Luna E."/>
            <person name="Martienssen R.A."/>
            <person name="Minamino N."/>
            <person name="Mizutani M."/>
            <person name="Mizutani M."/>
            <person name="Mochizuki N."/>
            <person name="Monte I."/>
            <person name="Mosher R."/>
            <person name="Nagasaki H."/>
            <person name="Nakagami H."/>
            <person name="Naramoto S."/>
            <person name="Nishitani K."/>
            <person name="Ohtani M."/>
            <person name="Okamoto T."/>
            <person name="Okumura M."/>
            <person name="Phillips J."/>
            <person name="Pollak B."/>
            <person name="Reinders A."/>
            <person name="Rovekamp M."/>
            <person name="Sano R."/>
            <person name="Sawa S."/>
            <person name="Schmid M.W."/>
            <person name="Shirakawa M."/>
            <person name="Solano R."/>
            <person name="Spunde A."/>
            <person name="Suetsugu N."/>
            <person name="Sugano S."/>
            <person name="Sugiyama A."/>
            <person name="Sun R."/>
            <person name="Suzuki Y."/>
            <person name="Takenaka M."/>
            <person name="Takezawa D."/>
            <person name="Tomogane H."/>
            <person name="Tsuzuki M."/>
            <person name="Ueda T."/>
            <person name="Umeda M."/>
            <person name="Ward J.M."/>
            <person name="Watanabe Y."/>
            <person name="Yazaki K."/>
            <person name="Yokoyama R."/>
            <person name="Yoshitake Y."/>
            <person name="Yotsui I."/>
            <person name="Zachgo S."/>
            <person name="Schmutz J."/>
        </authorList>
    </citation>
    <scope>NUCLEOTIDE SEQUENCE [LARGE SCALE GENOMIC DNA]</scope>
    <source>
        <strain evidence="3">Tak-1</strain>
    </source>
</reference>
<keyword evidence="3" id="KW-1185">Reference proteome</keyword>
<feature type="region of interest" description="Disordered" evidence="1">
    <location>
        <begin position="45"/>
        <end position="81"/>
    </location>
</feature>
<protein>
    <submittedName>
        <fullName evidence="2">Uncharacterized protein</fullName>
    </submittedName>
</protein>
<organism evidence="2 3">
    <name type="scientific">Marchantia polymorpha</name>
    <name type="common">Common liverwort</name>
    <name type="synonym">Marchantia aquatica</name>
    <dbReference type="NCBI Taxonomy" id="3197"/>
    <lineage>
        <taxon>Eukaryota</taxon>
        <taxon>Viridiplantae</taxon>
        <taxon>Streptophyta</taxon>
        <taxon>Embryophyta</taxon>
        <taxon>Marchantiophyta</taxon>
        <taxon>Marchantiopsida</taxon>
        <taxon>Marchantiidae</taxon>
        <taxon>Marchantiales</taxon>
        <taxon>Marchantiaceae</taxon>
        <taxon>Marchantia</taxon>
    </lineage>
</organism>
<dbReference type="EMBL" id="KZ772744">
    <property type="protein sequence ID" value="PTQ35237.1"/>
    <property type="molecule type" value="Genomic_DNA"/>
</dbReference>
<gene>
    <name evidence="2" type="ORF">MARPO_0072s0001</name>
</gene>
<sequence>MTRQCGLSKHVCDRRCRRNFGPTLETEPPQKRCREDVIQLRDVAAKKGRNASESNRRDSVFPCADPRLFESGDPKSKAEADPILDGTIDEARSAAPKCFEFPGKGQNSKQNILSRVSTGWKRFWYACKRVDSIQILVEVSRSQEGCAV</sequence>